<gene>
    <name evidence="1" type="ORF">ACI43T_11015</name>
</gene>
<reference evidence="1 2" key="1">
    <citation type="submission" date="2024-11" db="EMBL/GenBank/DDBJ databases">
        <authorList>
            <person name="Mikucki A.G."/>
            <person name="Kahler C.M."/>
        </authorList>
    </citation>
    <scope>NUCLEOTIDE SEQUENCE [LARGE SCALE GENOMIC DNA]</scope>
    <source>
        <strain evidence="1 2">EXNM717</strain>
    </source>
</reference>
<comment type="caution">
    <text evidence="1">The sequence shown here is derived from an EMBL/GenBank/DDBJ whole genome shotgun (WGS) entry which is preliminary data.</text>
</comment>
<organism evidence="1 2">
    <name type="scientific">Neisseria oralis</name>
    <dbReference type="NCBI Taxonomy" id="1107316"/>
    <lineage>
        <taxon>Bacteria</taxon>
        <taxon>Pseudomonadati</taxon>
        <taxon>Pseudomonadota</taxon>
        <taxon>Betaproteobacteria</taxon>
        <taxon>Neisseriales</taxon>
        <taxon>Neisseriaceae</taxon>
        <taxon>Neisseria</taxon>
    </lineage>
</organism>
<protein>
    <submittedName>
        <fullName evidence="1">Uncharacterized protein</fullName>
    </submittedName>
</protein>
<dbReference type="EMBL" id="JBJGEB010000015">
    <property type="protein sequence ID" value="MFK7643005.1"/>
    <property type="molecule type" value="Genomic_DNA"/>
</dbReference>
<evidence type="ECO:0000313" key="1">
    <source>
        <dbReference type="EMBL" id="MFK7643005.1"/>
    </source>
</evidence>
<keyword evidence="2" id="KW-1185">Reference proteome</keyword>
<dbReference type="Proteomes" id="UP001621964">
    <property type="component" value="Unassembled WGS sequence"/>
</dbReference>
<name>A0ABW8Q5Y7_9NEIS</name>
<proteinExistence type="predicted"/>
<accession>A0ABW8Q5Y7</accession>
<dbReference type="RefSeq" id="WP_293278808.1">
    <property type="nucleotide sequence ID" value="NZ_JBJGEB010000015.1"/>
</dbReference>
<sequence>MPVFAGRLKTAGGKFRLMEYANSCYNQHKPPAIRQAPQYGRMRRVQAQPVPIEE</sequence>
<evidence type="ECO:0000313" key="2">
    <source>
        <dbReference type="Proteomes" id="UP001621964"/>
    </source>
</evidence>